<keyword evidence="2" id="KW-1185">Reference proteome</keyword>
<protein>
    <submittedName>
        <fullName evidence="1">Uncharacterized protein</fullName>
    </submittedName>
</protein>
<dbReference type="EMBL" id="JBFXLT010000002">
    <property type="protein sequence ID" value="KAL2822582.1"/>
    <property type="molecule type" value="Genomic_DNA"/>
</dbReference>
<sequence>MPIRDSSNLIRNDYPRSKWEDAIDYITEMQQETISLGSRGNNLRIDNQGEFTDQTNGITWYNLQLQENVPRVPGTSTTVFTTFVHKDGYNNWSDHLKSSNILSAMKQQALHQLPESCVYIQKENISAKMVPRSPDGLEGYPIWKPENS</sequence>
<dbReference type="Proteomes" id="UP001610334">
    <property type="component" value="Unassembled WGS sequence"/>
</dbReference>
<organism evidence="1 2">
    <name type="scientific">Aspergillus granulosus</name>
    <dbReference type="NCBI Taxonomy" id="176169"/>
    <lineage>
        <taxon>Eukaryota</taxon>
        <taxon>Fungi</taxon>
        <taxon>Dikarya</taxon>
        <taxon>Ascomycota</taxon>
        <taxon>Pezizomycotina</taxon>
        <taxon>Eurotiomycetes</taxon>
        <taxon>Eurotiomycetidae</taxon>
        <taxon>Eurotiales</taxon>
        <taxon>Aspergillaceae</taxon>
        <taxon>Aspergillus</taxon>
        <taxon>Aspergillus subgen. Nidulantes</taxon>
    </lineage>
</organism>
<gene>
    <name evidence="1" type="ORF">BJX63DRAFT_427146</name>
</gene>
<evidence type="ECO:0000313" key="2">
    <source>
        <dbReference type="Proteomes" id="UP001610334"/>
    </source>
</evidence>
<evidence type="ECO:0000313" key="1">
    <source>
        <dbReference type="EMBL" id="KAL2822582.1"/>
    </source>
</evidence>
<comment type="caution">
    <text evidence="1">The sequence shown here is derived from an EMBL/GenBank/DDBJ whole genome shotgun (WGS) entry which is preliminary data.</text>
</comment>
<accession>A0ABR4I6I2</accession>
<proteinExistence type="predicted"/>
<reference evidence="1 2" key="1">
    <citation type="submission" date="2024-07" db="EMBL/GenBank/DDBJ databases">
        <title>Section-level genome sequencing and comparative genomics of Aspergillus sections Usti and Cavernicolus.</title>
        <authorList>
            <consortium name="Lawrence Berkeley National Laboratory"/>
            <person name="Nybo J.L."/>
            <person name="Vesth T.C."/>
            <person name="Theobald S."/>
            <person name="Frisvad J.C."/>
            <person name="Larsen T.O."/>
            <person name="Kjaerboelling I."/>
            <person name="Rothschild-Mancinelli K."/>
            <person name="Lyhne E.K."/>
            <person name="Kogle M.E."/>
            <person name="Barry K."/>
            <person name="Clum A."/>
            <person name="Na H."/>
            <person name="Ledsgaard L."/>
            <person name="Lin J."/>
            <person name="Lipzen A."/>
            <person name="Kuo A."/>
            <person name="Riley R."/>
            <person name="Mondo S."/>
            <person name="Labutti K."/>
            <person name="Haridas S."/>
            <person name="Pangalinan J."/>
            <person name="Salamov A.A."/>
            <person name="Simmons B.A."/>
            <person name="Magnuson J.K."/>
            <person name="Chen J."/>
            <person name="Drula E."/>
            <person name="Henrissat B."/>
            <person name="Wiebenga A."/>
            <person name="Lubbers R.J."/>
            <person name="Gomes A.C."/>
            <person name="Makela M.R."/>
            <person name="Stajich J."/>
            <person name="Grigoriev I.V."/>
            <person name="Mortensen U.H."/>
            <person name="De Vries R.P."/>
            <person name="Baker S.E."/>
            <person name="Andersen M.R."/>
        </authorList>
    </citation>
    <scope>NUCLEOTIDE SEQUENCE [LARGE SCALE GENOMIC DNA]</scope>
    <source>
        <strain evidence="1 2">CBS 588.65</strain>
    </source>
</reference>
<name>A0ABR4I6I2_9EURO</name>